<dbReference type="STRING" id="595528.A0A0D2UD16"/>
<name>A0A0D2UD16_CAPO3</name>
<dbReference type="InParanoid" id="A0A0D2UD16"/>
<dbReference type="PROSITE" id="PS00139">
    <property type="entry name" value="THIOL_PROTEASE_CYS"/>
    <property type="match status" value="1"/>
</dbReference>
<protein>
    <recommendedName>
        <fullName evidence="2">bleomycin hydrolase</fullName>
        <ecNumber evidence="2">3.4.22.40</ecNumber>
    </recommendedName>
</protein>
<dbReference type="SUPFAM" id="SSF54001">
    <property type="entry name" value="Cysteine proteinases"/>
    <property type="match status" value="1"/>
</dbReference>
<dbReference type="EC" id="3.4.22.40" evidence="2"/>
<reference evidence="8" key="1">
    <citation type="submission" date="2011-02" db="EMBL/GenBank/DDBJ databases">
        <title>The Genome Sequence of Capsaspora owczarzaki ATCC 30864.</title>
        <authorList>
            <person name="Russ C."/>
            <person name="Cuomo C."/>
            <person name="Burger G."/>
            <person name="Gray M.W."/>
            <person name="Holland P.W.H."/>
            <person name="King N."/>
            <person name="Lang F.B.F."/>
            <person name="Roger A.J."/>
            <person name="Ruiz-Trillo I."/>
            <person name="Young S.K."/>
            <person name="Zeng Q."/>
            <person name="Gargeya S."/>
            <person name="Alvarado L."/>
            <person name="Berlin A."/>
            <person name="Chapman S.B."/>
            <person name="Chen Z."/>
            <person name="Freedman E."/>
            <person name="Gellesch M."/>
            <person name="Goldberg J."/>
            <person name="Griggs A."/>
            <person name="Gujja S."/>
            <person name="Heilman E."/>
            <person name="Heiman D."/>
            <person name="Howarth C."/>
            <person name="Mehta T."/>
            <person name="Neiman D."/>
            <person name="Pearson M."/>
            <person name="Roberts A."/>
            <person name="Saif S."/>
            <person name="Shea T."/>
            <person name="Shenoy N."/>
            <person name="Sisk P."/>
            <person name="Stolte C."/>
            <person name="Sykes S."/>
            <person name="White J."/>
            <person name="Yandava C."/>
            <person name="Haas B."/>
            <person name="Nusbaum C."/>
            <person name="Birren B."/>
        </authorList>
    </citation>
    <scope>NUCLEOTIDE SEQUENCE</scope>
    <source>
        <strain evidence="8">ATCC 30864</strain>
    </source>
</reference>
<dbReference type="PANTHER" id="PTHR10363">
    <property type="entry name" value="BLEOMYCIN HYDROLASE"/>
    <property type="match status" value="1"/>
</dbReference>
<gene>
    <name evidence="7" type="ORF">CAOG_003828</name>
</gene>
<evidence type="ECO:0000256" key="2">
    <source>
        <dbReference type="ARBA" id="ARBA00012465"/>
    </source>
</evidence>
<evidence type="ECO:0000256" key="3">
    <source>
        <dbReference type="ARBA" id="ARBA00022670"/>
    </source>
</evidence>
<dbReference type="OrthoDB" id="2666448at2759"/>
<dbReference type="GO" id="GO:0043418">
    <property type="term" value="P:homocysteine catabolic process"/>
    <property type="evidence" value="ECO:0007669"/>
    <property type="project" value="TreeGrafter"/>
</dbReference>
<dbReference type="GO" id="GO:0009636">
    <property type="term" value="P:response to toxic substance"/>
    <property type="evidence" value="ECO:0007669"/>
    <property type="project" value="TreeGrafter"/>
</dbReference>
<dbReference type="PANTHER" id="PTHR10363:SF2">
    <property type="entry name" value="BLEOMYCIN HYDROLASE"/>
    <property type="match status" value="1"/>
</dbReference>
<sequence length="645" mass="71067">MSSEEIERVRAEARAAEAALLKAMSEGGGMSFGFNSPAARATVAPAAASKATTSEVDNGSTFYNSPKLSFVGGPPPSAAAAAAAASSDGAASDGRKSLSKSGILMLDSDDEDEDEDEDEEEDEEEGEEKAEDDKDQGKEDDQTDDDDDDEASTTKDEAPASQTKKKQEAENDDADEPAAAAAAAEADQEEDDGARNTTVMADQLEDLYTQFASRTQYRLAQNAVVSHSIRDVALNHSVVQANDFAFSVNVHVSAGVTHQHASGRCWLFAALNMLRLGTIKKLGVSDFEFSQNHLFFWDKFERSNYFLEAIINTAKLPVTDREVAFLLDQPLSDGGQWNMVAALIKKHGLVPKSAMPETYSSKHSRDMNSHLNARLREGAKVLRSLIIRGSDEEELQDAKHEILSTIWRMLNIHLGTPPKKIDWQWQDKEHKFHKDGVLTPVEFGHKYAGADPQDYVCLVHDPRKTSPVNRTYTVKHLGNVLGEPPVKYLNVDISVIKDCARKALEAGEPVWFGCDFGKMVKRDLGLCDKNLFDLDGVYDTKFTLSKEDRLVYHESKMTHAMAFTGVDIADGKTRKWKVENSWGSSDVGNKGYWAMTDSWFDEHVFEIAARKSFLSKELQAALATEPIVLPPWDPMGALATDEAML</sequence>
<evidence type="ECO:0000256" key="4">
    <source>
        <dbReference type="ARBA" id="ARBA00022801"/>
    </source>
</evidence>
<dbReference type="RefSeq" id="XP_004363556.2">
    <property type="nucleotide sequence ID" value="XM_004363499.2"/>
</dbReference>
<dbReference type="AlphaFoldDB" id="A0A0D2UD16"/>
<evidence type="ECO:0000256" key="1">
    <source>
        <dbReference type="ARBA" id="ARBA00000423"/>
    </source>
</evidence>
<dbReference type="InterPro" id="IPR038765">
    <property type="entry name" value="Papain-like_cys_pep_sf"/>
</dbReference>
<feature type="region of interest" description="Disordered" evidence="6">
    <location>
        <begin position="65"/>
        <end position="193"/>
    </location>
</feature>
<dbReference type="GO" id="GO:0070005">
    <property type="term" value="F:cysteine-type aminopeptidase activity"/>
    <property type="evidence" value="ECO:0007669"/>
    <property type="project" value="InterPro"/>
</dbReference>
<organism evidence="7 8">
    <name type="scientific">Capsaspora owczarzaki (strain ATCC 30864)</name>
    <dbReference type="NCBI Taxonomy" id="595528"/>
    <lineage>
        <taxon>Eukaryota</taxon>
        <taxon>Filasterea</taxon>
        <taxon>Capsaspora</taxon>
    </lineage>
</organism>
<dbReference type="eggNOG" id="KOG4128">
    <property type="taxonomic scope" value="Eukaryota"/>
</dbReference>
<evidence type="ECO:0000256" key="6">
    <source>
        <dbReference type="SAM" id="MobiDB-lite"/>
    </source>
</evidence>
<dbReference type="Pfam" id="PF03051">
    <property type="entry name" value="Peptidase_C1_2"/>
    <property type="match status" value="1"/>
</dbReference>
<comment type="catalytic activity">
    <reaction evidence="1">
        <text>Inactivates bleomycin B2 (a cytotoxic glycometallopeptide) by hydrolysis of a carboxyamide bond of beta-aminoalanine, but also shows general aminopeptidase activity. The specificity varies somewhat with source, but amino acid arylamides of Met, Leu and Ala are preferred.</text>
        <dbReference type="EC" id="3.4.22.40"/>
    </reaction>
</comment>
<keyword evidence="8" id="KW-1185">Reference proteome</keyword>
<dbReference type="PhylomeDB" id="A0A0D2UD16"/>
<dbReference type="InterPro" id="IPR004134">
    <property type="entry name" value="Peptidase_C1B"/>
</dbReference>
<dbReference type="CDD" id="cd00585">
    <property type="entry name" value="Peptidase_C1B"/>
    <property type="match status" value="1"/>
</dbReference>
<dbReference type="InterPro" id="IPR000169">
    <property type="entry name" value="Pept_cys_AS"/>
</dbReference>
<accession>A0A0D2UD16</accession>
<feature type="compositionally biased region" description="Acidic residues" evidence="6">
    <location>
        <begin position="107"/>
        <end position="130"/>
    </location>
</feature>
<dbReference type="GO" id="GO:0005737">
    <property type="term" value="C:cytoplasm"/>
    <property type="evidence" value="ECO:0007669"/>
    <property type="project" value="TreeGrafter"/>
</dbReference>
<keyword evidence="5" id="KW-0788">Thiol protease</keyword>
<evidence type="ECO:0000313" key="8">
    <source>
        <dbReference type="Proteomes" id="UP000008743"/>
    </source>
</evidence>
<feature type="compositionally biased region" description="Basic and acidic residues" evidence="6">
    <location>
        <begin position="131"/>
        <end position="140"/>
    </location>
</feature>
<keyword evidence="3" id="KW-0645">Protease</keyword>
<dbReference type="EMBL" id="KE346364">
    <property type="protein sequence ID" value="KJE92956.1"/>
    <property type="molecule type" value="Genomic_DNA"/>
</dbReference>
<evidence type="ECO:0000313" key="7">
    <source>
        <dbReference type="EMBL" id="KJE92956.1"/>
    </source>
</evidence>
<keyword evidence="4 7" id="KW-0378">Hydrolase</keyword>
<dbReference type="GO" id="GO:0006508">
    <property type="term" value="P:proteolysis"/>
    <property type="evidence" value="ECO:0007669"/>
    <property type="project" value="UniProtKB-KW"/>
</dbReference>
<dbReference type="GO" id="GO:0004197">
    <property type="term" value="F:cysteine-type endopeptidase activity"/>
    <property type="evidence" value="ECO:0007669"/>
    <property type="project" value="UniProtKB-EC"/>
</dbReference>
<dbReference type="Proteomes" id="UP000008743">
    <property type="component" value="Unassembled WGS sequence"/>
</dbReference>
<feature type="compositionally biased region" description="Low complexity" evidence="6">
    <location>
        <begin position="78"/>
        <end position="92"/>
    </location>
</feature>
<dbReference type="Gene3D" id="3.90.70.10">
    <property type="entry name" value="Cysteine proteinases"/>
    <property type="match status" value="1"/>
</dbReference>
<evidence type="ECO:0000256" key="5">
    <source>
        <dbReference type="ARBA" id="ARBA00022807"/>
    </source>
</evidence>
<feature type="compositionally biased region" description="Acidic residues" evidence="6">
    <location>
        <begin position="141"/>
        <end position="151"/>
    </location>
</feature>
<proteinExistence type="predicted"/>